<evidence type="ECO:0000313" key="2">
    <source>
        <dbReference type="RefSeq" id="XP_052739951.1"/>
    </source>
</evidence>
<organism evidence="1 2">
    <name type="scientific">Bicyclus anynana</name>
    <name type="common">Squinting bush brown butterfly</name>
    <dbReference type="NCBI Taxonomy" id="110368"/>
    <lineage>
        <taxon>Eukaryota</taxon>
        <taxon>Metazoa</taxon>
        <taxon>Ecdysozoa</taxon>
        <taxon>Arthropoda</taxon>
        <taxon>Hexapoda</taxon>
        <taxon>Insecta</taxon>
        <taxon>Pterygota</taxon>
        <taxon>Neoptera</taxon>
        <taxon>Endopterygota</taxon>
        <taxon>Lepidoptera</taxon>
        <taxon>Glossata</taxon>
        <taxon>Ditrysia</taxon>
        <taxon>Papilionoidea</taxon>
        <taxon>Nymphalidae</taxon>
        <taxon>Satyrinae</taxon>
        <taxon>Satyrini</taxon>
        <taxon>Mycalesina</taxon>
        <taxon>Bicyclus</taxon>
    </lineage>
</organism>
<gene>
    <name evidence="2" type="primary">LOC112050230</name>
</gene>
<evidence type="ECO:0000313" key="1">
    <source>
        <dbReference type="Proteomes" id="UP001652582"/>
    </source>
</evidence>
<dbReference type="RefSeq" id="XP_052739951.1">
    <property type="nucleotide sequence ID" value="XM_052883991.1"/>
</dbReference>
<sequence length="309" mass="36420">MYKHLYKKFKTSPGCEKMHEIWADVFSYDSDIVKSIKQDNVNSRLSPNNPTLCITMDTQAHSSQSLAELYRDNKPRNYKKNRADVKRKRLKNEGKEFLSKRGDIVKARAIGEPCDCTLKCSVKFPLAERMDLFNKFWELGDIEKQWQYVLKYTTKLKKKRTRPGILKLNRQFTYKYYFPCNSTQVNVCRTMFLNTYSISETLIKTAWDKFDGNTLVKKDMRGKHKNHKRTIDDEMIKSVCDHVDTFIPVDSQHNGPKILYLGSGLSVSRMFNLYKEWSGLSNYSNNAFTIRQYRDIVSNIYEIKRNEKK</sequence>
<proteinExistence type="predicted"/>
<name>A0ABM3LLK3_BICAN</name>
<reference evidence="2" key="1">
    <citation type="submission" date="2025-08" db="UniProtKB">
        <authorList>
            <consortium name="RefSeq"/>
        </authorList>
    </citation>
    <scope>IDENTIFICATION</scope>
</reference>
<protein>
    <submittedName>
        <fullName evidence="2">Uncharacterized protein LOC112050230</fullName>
    </submittedName>
</protein>
<dbReference type="GeneID" id="112050230"/>
<keyword evidence="1" id="KW-1185">Reference proteome</keyword>
<dbReference type="PANTHER" id="PTHR10773">
    <property type="entry name" value="DNA-DIRECTED RNA POLYMERASES I, II, AND III SUBUNIT RPABC2"/>
    <property type="match status" value="1"/>
</dbReference>
<dbReference type="Proteomes" id="UP001652582">
    <property type="component" value="Chromosome 10"/>
</dbReference>
<accession>A0ABM3LLK3</accession>
<dbReference type="PANTHER" id="PTHR10773:SF19">
    <property type="match status" value="1"/>
</dbReference>